<dbReference type="GO" id="GO:0030286">
    <property type="term" value="C:dynein complex"/>
    <property type="evidence" value="ECO:0007669"/>
    <property type="project" value="InterPro"/>
</dbReference>
<evidence type="ECO:0000313" key="2">
    <source>
        <dbReference type="Proteomes" id="UP000261360"/>
    </source>
</evidence>
<reference evidence="1" key="1">
    <citation type="submission" date="2025-08" db="UniProtKB">
        <authorList>
            <consortium name="Ensembl"/>
        </authorList>
    </citation>
    <scope>IDENTIFICATION</scope>
</reference>
<dbReference type="STRING" id="1841481.ENSSLDP00000015089"/>
<dbReference type="FunFam" id="1.20.58.1120:FF:000001">
    <property type="entry name" value="dynein heavy chain 2, axonemal"/>
    <property type="match status" value="1"/>
</dbReference>
<proteinExistence type="predicted"/>
<reference evidence="1" key="2">
    <citation type="submission" date="2025-09" db="UniProtKB">
        <authorList>
            <consortium name="Ensembl"/>
        </authorList>
    </citation>
    <scope>IDENTIFICATION</scope>
</reference>
<dbReference type="Ensembl" id="ENSSLDT00000015664.1">
    <property type="protein sequence ID" value="ENSSLDP00000015089.1"/>
    <property type="gene ID" value="ENSSLDG00000012027.1"/>
</dbReference>
<dbReference type="InterPro" id="IPR026983">
    <property type="entry name" value="DHC"/>
</dbReference>
<dbReference type="Gene3D" id="1.20.58.1120">
    <property type="match status" value="1"/>
</dbReference>
<dbReference type="GO" id="GO:0007018">
    <property type="term" value="P:microtubule-based movement"/>
    <property type="evidence" value="ECO:0007669"/>
    <property type="project" value="InterPro"/>
</dbReference>
<name>A0A3B4XBH6_SERLL</name>
<sequence>MKATLRDNIDRSLKVYPEHPRVEWVLSWPGQVVIAGCQVFWTAEVSEALERGDLLGDLVQLVRQGLSMMQRAVLSALIVIEVHAKDVAAKLVEQEVSSINDFEWISQLRLTAYDLYIRAVNAEFLYGYEYLGNSGRLVITQLTDRWRPESYHPALHTPLQLPVLH</sequence>
<dbReference type="GeneTree" id="ENSGT00940000154791"/>
<keyword evidence="2" id="KW-1185">Reference proteome</keyword>
<dbReference type="GO" id="GO:0051959">
    <property type="term" value="F:dynein light intermediate chain binding"/>
    <property type="evidence" value="ECO:0007669"/>
    <property type="project" value="InterPro"/>
</dbReference>
<protein>
    <recommendedName>
        <fullName evidence="3">Dynein heavy chain hydrolytic ATP-binding dynein motor region domain-containing protein</fullName>
    </recommendedName>
</protein>
<dbReference type="AlphaFoldDB" id="A0A3B4XBH6"/>
<dbReference type="PANTHER" id="PTHR22878">
    <property type="entry name" value="DYNEIN HEAVY CHAIN 6, AXONEMAL-LIKE-RELATED"/>
    <property type="match status" value="1"/>
</dbReference>
<dbReference type="PANTHER" id="PTHR22878:SF73">
    <property type="entry name" value="DYNEIN AXONEMAL HEAVY CHAIN 1"/>
    <property type="match status" value="1"/>
</dbReference>
<dbReference type="Proteomes" id="UP000261360">
    <property type="component" value="Unplaced"/>
</dbReference>
<evidence type="ECO:0008006" key="3">
    <source>
        <dbReference type="Google" id="ProtNLM"/>
    </source>
</evidence>
<organism evidence="1 2">
    <name type="scientific">Seriola lalandi dorsalis</name>
    <dbReference type="NCBI Taxonomy" id="1841481"/>
    <lineage>
        <taxon>Eukaryota</taxon>
        <taxon>Metazoa</taxon>
        <taxon>Chordata</taxon>
        <taxon>Craniata</taxon>
        <taxon>Vertebrata</taxon>
        <taxon>Euteleostomi</taxon>
        <taxon>Actinopterygii</taxon>
        <taxon>Neopterygii</taxon>
        <taxon>Teleostei</taxon>
        <taxon>Neoteleostei</taxon>
        <taxon>Acanthomorphata</taxon>
        <taxon>Carangaria</taxon>
        <taxon>Carangiformes</taxon>
        <taxon>Carangidae</taxon>
        <taxon>Seriola</taxon>
    </lineage>
</organism>
<evidence type="ECO:0000313" key="1">
    <source>
        <dbReference type="Ensembl" id="ENSSLDP00000015089.1"/>
    </source>
</evidence>
<accession>A0A3B4XBH6</accession>
<dbReference type="GO" id="GO:0045505">
    <property type="term" value="F:dynein intermediate chain binding"/>
    <property type="evidence" value="ECO:0007669"/>
    <property type="project" value="InterPro"/>
</dbReference>